<evidence type="ECO:0000256" key="1">
    <source>
        <dbReference type="SAM" id="Phobius"/>
    </source>
</evidence>
<proteinExistence type="predicted"/>
<sequence length="159" mass="17300">MNTTRSAWREPMVWMLVGLPLASVAIGFALLFAAVHPGREDMETVGRVTRVGKLLVSAEAAAPATEVDTQGVVLRTRGDMLEVLPMDGDFPRGGKLILTLSDASGGGHTFHLSPSELGWRGVGSLEGDRDWTVQLAPDNATWRLHGRWMPRARSTRLMP</sequence>
<gene>
    <name evidence="2" type="ORF">EZM97_31155</name>
</gene>
<keyword evidence="1" id="KW-1133">Transmembrane helix</keyword>
<dbReference type="EMBL" id="SJTG01000005">
    <property type="protein sequence ID" value="TCI07073.1"/>
    <property type="molecule type" value="Genomic_DNA"/>
</dbReference>
<evidence type="ECO:0000313" key="2">
    <source>
        <dbReference type="EMBL" id="TCI07073.1"/>
    </source>
</evidence>
<evidence type="ECO:0000313" key="3">
    <source>
        <dbReference type="Proteomes" id="UP000291822"/>
    </source>
</evidence>
<dbReference type="RefSeq" id="WP_131412133.1">
    <property type="nucleotide sequence ID" value="NZ_SJTG01000005.1"/>
</dbReference>
<keyword evidence="3" id="KW-1185">Reference proteome</keyword>
<reference evidence="2 3" key="1">
    <citation type="submission" date="2019-02" db="EMBL/GenBank/DDBJ databases">
        <title>Dyella amyloliquefaciens sp. nov., isolated from forest soil.</title>
        <authorList>
            <person name="Gao Z.-H."/>
            <person name="Qiu L.-H."/>
        </authorList>
    </citation>
    <scope>NUCLEOTIDE SEQUENCE [LARGE SCALE GENOMIC DNA]</scope>
    <source>
        <strain evidence="2 3">KACC 12747</strain>
    </source>
</reference>
<dbReference type="AlphaFoldDB" id="A0A4R0YFX7"/>
<evidence type="ECO:0008006" key="4">
    <source>
        <dbReference type="Google" id="ProtNLM"/>
    </source>
</evidence>
<comment type="caution">
    <text evidence="2">The sequence shown here is derived from an EMBL/GenBank/DDBJ whole genome shotgun (WGS) entry which is preliminary data.</text>
</comment>
<keyword evidence="1" id="KW-0472">Membrane</keyword>
<accession>A0A4R0YFX7</accession>
<name>A0A4R0YFX7_9GAMM</name>
<dbReference type="Proteomes" id="UP000291822">
    <property type="component" value="Unassembled WGS sequence"/>
</dbReference>
<feature type="transmembrane region" description="Helical" evidence="1">
    <location>
        <begin position="12"/>
        <end position="35"/>
    </location>
</feature>
<organism evidence="2 3">
    <name type="scientific">Dyella soli</name>
    <dbReference type="NCBI Taxonomy" id="522319"/>
    <lineage>
        <taxon>Bacteria</taxon>
        <taxon>Pseudomonadati</taxon>
        <taxon>Pseudomonadota</taxon>
        <taxon>Gammaproteobacteria</taxon>
        <taxon>Lysobacterales</taxon>
        <taxon>Rhodanobacteraceae</taxon>
        <taxon>Dyella</taxon>
    </lineage>
</organism>
<protein>
    <recommendedName>
        <fullName evidence="4">Nitrogen fixation protein FixH</fullName>
    </recommendedName>
</protein>
<keyword evidence="1" id="KW-0812">Transmembrane</keyword>